<reference evidence="1 2" key="1">
    <citation type="journal article" date="2019" name="Sci. Rep.">
        <title>Orb-weaving spider Araneus ventricosus genome elucidates the spidroin gene catalogue.</title>
        <authorList>
            <person name="Kono N."/>
            <person name="Nakamura H."/>
            <person name="Ohtoshi R."/>
            <person name="Moran D.A.P."/>
            <person name="Shinohara A."/>
            <person name="Yoshida Y."/>
            <person name="Fujiwara M."/>
            <person name="Mori M."/>
            <person name="Tomita M."/>
            <person name="Arakawa K."/>
        </authorList>
    </citation>
    <scope>NUCLEOTIDE SEQUENCE [LARGE SCALE GENOMIC DNA]</scope>
</reference>
<dbReference type="EMBL" id="BGPR01012922">
    <property type="protein sequence ID" value="GBN58374.1"/>
    <property type="molecule type" value="Genomic_DNA"/>
</dbReference>
<comment type="caution">
    <text evidence="1">The sequence shown here is derived from an EMBL/GenBank/DDBJ whole genome shotgun (WGS) entry which is preliminary data.</text>
</comment>
<keyword evidence="2" id="KW-1185">Reference proteome</keyword>
<evidence type="ECO:0000313" key="2">
    <source>
        <dbReference type="Proteomes" id="UP000499080"/>
    </source>
</evidence>
<dbReference type="OrthoDB" id="8065135at2759"/>
<proteinExistence type="predicted"/>
<protein>
    <recommendedName>
        <fullName evidence="3">HAT C-terminal dimerisation domain-containing protein</fullName>
    </recommendedName>
</protein>
<dbReference type="AlphaFoldDB" id="A0A4Y2Q4M8"/>
<accession>A0A4Y2Q4M8</accession>
<name>A0A4Y2Q4M8_ARAVE</name>
<evidence type="ECO:0008006" key="3">
    <source>
        <dbReference type="Google" id="ProtNLM"/>
    </source>
</evidence>
<dbReference type="Proteomes" id="UP000499080">
    <property type="component" value="Unassembled WGS sequence"/>
</dbReference>
<evidence type="ECO:0000313" key="1">
    <source>
        <dbReference type="EMBL" id="GBN58374.1"/>
    </source>
</evidence>
<sequence>MKERWLKFLADSSKYIDQKSCLVKLCKYVFAIPDHHANMERIFSLMSTQGSDEQNGLRVETVEAVLTCHYNFKMTGAEFYNYVKEENDIIKKVKSTLKYDWAEKDKPRIYFVYSEC</sequence>
<organism evidence="1 2">
    <name type="scientific">Araneus ventricosus</name>
    <name type="common">Orbweaver spider</name>
    <name type="synonym">Epeira ventricosa</name>
    <dbReference type="NCBI Taxonomy" id="182803"/>
    <lineage>
        <taxon>Eukaryota</taxon>
        <taxon>Metazoa</taxon>
        <taxon>Ecdysozoa</taxon>
        <taxon>Arthropoda</taxon>
        <taxon>Chelicerata</taxon>
        <taxon>Arachnida</taxon>
        <taxon>Araneae</taxon>
        <taxon>Araneomorphae</taxon>
        <taxon>Entelegynae</taxon>
        <taxon>Araneoidea</taxon>
        <taxon>Araneidae</taxon>
        <taxon>Araneus</taxon>
    </lineage>
</organism>
<gene>
    <name evidence="1" type="ORF">AVEN_17903_1</name>
</gene>